<evidence type="ECO:0000256" key="1">
    <source>
        <dbReference type="SAM" id="MobiDB-lite"/>
    </source>
</evidence>
<feature type="region of interest" description="Disordered" evidence="1">
    <location>
        <begin position="43"/>
        <end position="82"/>
    </location>
</feature>
<protein>
    <submittedName>
        <fullName evidence="2">Uncharacterized protein</fullName>
    </submittedName>
</protein>
<feature type="compositionally biased region" description="Polar residues" evidence="1">
    <location>
        <begin position="44"/>
        <end position="55"/>
    </location>
</feature>
<gene>
    <name evidence="2" type="ORF">AVEN_105381_1</name>
</gene>
<dbReference type="Proteomes" id="UP000499080">
    <property type="component" value="Unassembled WGS sequence"/>
</dbReference>
<dbReference type="AlphaFoldDB" id="A0A4Y2ER90"/>
<reference evidence="2 3" key="1">
    <citation type="journal article" date="2019" name="Sci. Rep.">
        <title>Orb-weaving spider Araneus ventricosus genome elucidates the spidroin gene catalogue.</title>
        <authorList>
            <person name="Kono N."/>
            <person name="Nakamura H."/>
            <person name="Ohtoshi R."/>
            <person name="Moran D.A.P."/>
            <person name="Shinohara A."/>
            <person name="Yoshida Y."/>
            <person name="Fujiwara M."/>
            <person name="Mori M."/>
            <person name="Tomita M."/>
            <person name="Arakawa K."/>
        </authorList>
    </citation>
    <scope>NUCLEOTIDE SEQUENCE [LARGE SCALE GENOMIC DNA]</scope>
</reference>
<proteinExistence type="predicted"/>
<evidence type="ECO:0000313" key="2">
    <source>
        <dbReference type="EMBL" id="GBM30425.1"/>
    </source>
</evidence>
<comment type="caution">
    <text evidence="2">The sequence shown here is derived from an EMBL/GenBank/DDBJ whole genome shotgun (WGS) entry which is preliminary data.</text>
</comment>
<accession>A0A4Y2ER90</accession>
<feature type="region of interest" description="Disordered" evidence="1">
    <location>
        <begin position="126"/>
        <end position="145"/>
    </location>
</feature>
<organism evidence="2 3">
    <name type="scientific">Araneus ventricosus</name>
    <name type="common">Orbweaver spider</name>
    <name type="synonym">Epeira ventricosa</name>
    <dbReference type="NCBI Taxonomy" id="182803"/>
    <lineage>
        <taxon>Eukaryota</taxon>
        <taxon>Metazoa</taxon>
        <taxon>Ecdysozoa</taxon>
        <taxon>Arthropoda</taxon>
        <taxon>Chelicerata</taxon>
        <taxon>Arachnida</taxon>
        <taxon>Araneae</taxon>
        <taxon>Araneomorphae</taxon>
        <taxon>Entelegynae</taxon>
        <taxon>Araneoidea</taxon>
        <taxon>Araneidae</taxon>
        <taxon>Araneus</taxon>
    </lineage>
</organism>
<dbReference type="EMBL" id="BGPR01170904">
    <property type="protein sequence ID" value="GBM30425.1"/>
    <property type="molecule type" value="Genomic_DNA"/>
</dbReference>
<keyword evidence="3" id="KW-1185">Reference proteome</keyword>
<evidence type="ECO:0000313" key="3">
    <source>
        <dbReference type="Proteomes" id="UP000499080"/>
    </source>
</evidence>
<sequence>CYHVPVDPPYVWRSIVKYGSCANGLWSSSTCQYFTGTVEPPQFPSSNNGSLSSYEGSVHDRSSVESGFEPSGSKAGTLPLGHRGLRTFQRNVGKCSDIKGSESTDGDISTVPTGCCRLRMRRGNGAAGRIQADNKSPMTQVDRGKADHGHRTLVLSSDPETGHKVLRKGLLGKQRRITK</sequence>
<name>A0A4Y2ER90_ARAVE</name>
<feature type="non-terminal residue" evidence="2">
    <location>
        <position position="1"/>
    </location>
</feature>